<keyword evidence="7" id="KW-0238">DNA-binding</keyword>
<dbReference type="EMBL" id="LQYN01000035">
    <property type="protein sequence ID" value="KYD08095.1"/>
    <property type="molecule type" value="Genomic_DNA"/>
</dbReference>
<comment type="caution">
    <text evidence="11">The sequence shown here is derived from an EMBL/GenBank/DDBJ whole genome shotgun (WGS) entry which is preliminary data.</text>
</comment>
<proteinExistence type="inferred from homology"/>
<keyword evidence="12" id="KW-1185">Reference proteome</keyword>
<dbReference type="GO" id="GO:0016779">
    <property type="term" value="F:nucleotidyltransferase activity"/>
    <property type="evidence" value="ECO:0007669"/>
    <property type="project" value="UniProtKB-KW"/>
</dbReference>
<accession>A0A150L751</accession>
<dbReference type="RefSeq" id="WP_066230382.1">
    <property type="nucleotide sequence ID" value="NZ_JALKTV010000006.1"/>
</dbReference>
<dbReference type="PROSITE" id="PS50044">
    <property type="entry name" value="SIGMA54_3"/>
    <property type="match status" value="1"/>
</dbReference>
<name>A0A150L751_9BACI</name>
<gene>
    <name evidence="11" type="ORF">B4102_2885</name>
</gene>
<keyword evidence="4" id="KW-0548">Nucleotidyltransferase</keyword>
<evidence type="ECO:0000256" key="7">
    <source>
        <dbReference type="ARBA" id="ARBA00023125"/>
    </source>
</evidence>
<dbReference type="GO" id="GO:0006352">
    <property type="term" value="P:DNA-templated transcription initiation"/>
    <property type="evidence" value="ECO:0007669"/>
    <property type="project" value="InterPro"/>
</dbReference>
<dbReference type="AlphaFoldDB" id="A0A150L751"/>
<dbReference type="PATRIC" id="fig|46224.3.peg.2591"/>
<dbReference type="GO" id="GO:0000428">
    <property type="term" value="C:DNA-directed RNA polymerase complex"/>
    <property type="evidence" value="ECO:0007669"/>
    <property type="project" value="UniProtKB-KW"/>
</dbReference>
<dbReference type="OrthoDB" id="9814402at2"/>
<evidence type="ECO:0000256" key="1">
    <source>
        <dbReference type="ARBA" id="ARBA00008798"/>
    </source>
</evidence>
<dbReference type="Pfam" id="PF04552">
    <property type="entry name" value="Sigma54_DBD"/>
    <property type="match status" value="1"/>
</dbReference>
<dbReference type="GO" id="GO:0016987">
    <property type="term" value="F:sigma factor activity"/>
    <property type="evidence" value="ECO:0007669"/>
    <property type="project" value="UniProtKB-KW"/>
</dbReference>
<dbReference type="InterPro" id="IPR000394">
    <property type="entry name" value="RNA_pol_sigma_54"/>
</dbReference>
<dbReference type="GO" id="GO:0003677">
    <property type="term" value="F:DNA binding"/>
    <property type="evidence" value="ECO:0007669"/>
    <property type="project" value="UniProtKB-KW"/>
</dbReference>
<evidence type="ECO:0000256" key="5">
    <source>
        <dbReference type="ARBA" id="ARBA00023015"/>
    </source>
</evidence>
<dbReference type="Proteomes" id="UP000075666">
    <property type="component" value="Unassembled WGS sequence"/>
</dbReference>
<dbReference type="PANTHER" id="PTHR32248:SF4">
    <property type="entry name" value="RNA POLYMERASE SIGMA-54 FACTOR"/>
    <property type="match status" value="1"/>
</dbReference>
<feature type="domain" description="RNA polymerase sigma factor 54 DNA-binding" evidence="9">
    <location>
        <begin position="283"/>
        <end position="444"/>
    </location>
</feature>
<reference evidence="11 12" key="1">
    <citation type="submission" date="2016-01" db="EMBL/GenBank/DDBJ databases">
        <title>Genome Sequences of Twelve Sporeforming Bacillus Species Isolated from Foods.</title>
        <authorList>
            <person name="Berendsen E.M."/>
            <person name="Wells-Bennik M.H."/>
            <person name="Krawcyk A.O."/>
            <person name="De Jong A."/>
            <person name="Holsappel S."/>
            <person name="Eijlander R.T."/>
            <person name="Kuipers O.P."/>
        </authorList>
    </citation>
    <scope>NUCLEOTIDE SEQUENCE [LARGE SCALE GENOMIC DNA]</scope>
    <source>
        <strain evidence="11 12">B4102</strain>
    </source>
</reference>
<dbReference type="Gene3D" id="1.10.10.60">
    <property type="entry name" value="Homeodomain-like"/>
    <property type="match status" value="1"/>
</dbReference>
<dbReference type="Pfam" id="PF00309">
    <property type="entry name" value="Sigma54_AID"/>
    <property type="match status" value="1"/>
</dbReference>
<dbReference type="STRING" id="46224.B4102_2885"/>
<evidence type="ECO:0000256" key="4">
    <source>
        <dbReference type="ARBA" id="ARBA00022695"/>
    </source>
</evidence>
<protein>
    <recommendedName>
        <fullName evidence="13">RNA polymerase sigma-54 factor</fullName>
    </recommendedName>
</protein>
<sequence>MDLKFGLYQQQTLKLSMTQELKQAIELLQYSTQELTSFLEAKATENPLIQLENTNIKYIDIRNDGSKKSRSKVKERDDKQWIDQISQTSMSLQDYLFIQISLKTLSKDEKRMLTQLIYNLDANGYLTISLEEAAQICGLTIEMADQCLKLIHNLEPAGVGARNLKECLLLQINRKADCPQIVKDIVVNYFNEFAEKKWKVISHELDVQMNEIQKAADYIKKLEPRPGSAYHKEQPQYIVPDLIVTIENDNIEVSLFQKHLPNVQFQKDYYTKMSAYKDQQVKHFLKEKTKDYQWIMKSLQQRNETLLKVGMAIIEKQFDFFLKGPAYLKPLTMKEVSQEIGIHESTVSRAVREKYIQTPFGTYELRYFFSAGLMKTTGEEEEQASAFQVKTMIANFIEKENKLKPLSDQLIVDKLKNHGIVVSRRTIAKYREQLKIPSSAKRKRYG</sequence>
<dbReference type="Pfam" id="PF04963">
    <property type="entry name" value="Sigma54_CBD"/>
    <property type="match status" value="1"/>
</dbReference>
<feature type="domain" description="RNA polymerase sigma factor 54 core-binding" evidence="10">
    <location>
        <begin position="82"/>
        <end position="269"/>
    </location>
</feature>
<keyword evidence="3" id="KW-0808">Transferase</keyword>
<dbReference type="PIRSF" id="PIRSF000774">
    <property type="entry name" value="RpoN"/>
    <property type="match status" value="1"/>
</dbReference>
<evidence type="ECO:0000259" key="10">
    <source>
        <dbReference type="Pfam" id="PF04963"/>
    </source>
</evidence>
<evidence type="ECO:0000313" key="11">
    <source>
        <dbReference type="EMBL" id="KYD08095.1"/>
    </source>
</evidence>
<evidence type="ECO:0008006" key="13">
    <source>
        <dbReference type="Google" id="ProtNLM"/>
    </source>
</evidence>
<dbReference type="PRINTS" id="PR00045">
    <property type="entry name" value="SIGMA54FCT"/>
</dbReference>
<keyword evidence="8" id="KW-0804">Transcription</keyword>
<dbReference type="GO" id="GO:0001216">
    <property type="term" value="F:DNA-binding transcription activator activity"/>
    <property type="evidence" value="ECO:0007669"/>
    <property type="project" value="InterPro"/>
</dbReference>
<organism evidence="11 12">
    <name type="scientific">Heyndrickxia sporothermodurans</name>
    <dbReference type="NCBI Taxonomy" id="46224"/>
    <lineage>
        <taxon>Bacteria</taxon>
        <taxon>Bacillati</taxon>
        <taxon>Bacillota</taxon>
        <taxon>Bacilli</taxon>
        <taxon>Bacillales</taxon>
        <taxon>Bacillaceae</taxon>
        <taxon>Heyndrickxia</taxon>
    </lineage>
</organism>
<evidence type="ECO:0000256" key="3">
    <source>
        <dbReference type="ARBA" id="ARBA00022679"/>
    </source>
</evidence>
<keyword evidence="6" id="KW-0731">Sigma factor</keyword>
<keyword evidence="5" id="KW-0805">Transcription regulation</keyword>
<evidence type="ECO:0000259" key="9">
    <source>
        <dbReference type="Pfam" id="PF04552"/>
    </source>
</evidence>
<dbReference type="PROSITE" id="PS00718">
    <property type="entry name" value="SIGMA54_2"/>
    <property type="match status" value="1"/>
</dbReference>
<evidence type="ECO:0000256" key="8">
    <source>
        <dbReference type="ARBA" id="ARBA00023163"/>
    </source>
</evidence>
<evidence type="ECO:0000256" key="2">
    <source>
        <dbReference type="ARBA" id="ARBA00022478"/>
    </source>
</evidence>
<evidence type="ECO:0000313" key="12">
    <source>
        <dbReference type="Proteomes" id="UP000075666"/>
    </source>
</evidence>
<keyword evidence="2" id="KW-0240">DNA-directed RNA polymerase</keyword>
<evidence type="ECO:0000256" key="6">
    <source>
        <dbReference type="ARBA" id="ARBA00023082"/>
    </source>
</evidence>
<dbReference type="InterPro" id="IPR038709">
    <property type="entry name" value="RpoN_core-bd_sf"/>
</dbReference>
<dbReference type="Gene3D" id="1.10.10.1330">
    <property type="entry name" value="RNA polymerase sigma-54 factor, core-binding domain"/>
    <property type="match status" value="1"/>
</dbReference>
<dbReference type="NCBIfam" id="TIGR02395">
    <property type="entry name" value="rpoN_sigma"/>
    <property type="match status" value="1"/>
</dbReference>
<dbReference type="InterPro" id="IPR007634">
    <property type="entry name" value="RNA_pol_sigma_54_DNA-bd"/>
</dbReference>
<dbReference type="PANTHER" id="PTHR32248">
    <property type="entry name" value="RNA POLYMERASE SIGMA-54 FACTOR"/>
    <property type="match status" value="1"/>
</dbReference>
<dbReference type="InterPro" id="IPR007046">
    <property type="entry name" value="RNA_pol_sigma_54_core-bd"/>
</dbReference>
<comment type="similarity">
    <text evidence="1">Belongs to the sigma-54 factor family.</text>
</comment>